<dbReference type="Proteomes" id="UP000886523">
    <property type="component" value="Unassembled WGS sequence"/>
</dbReference>
<dbReference type="InterPro" id="IPR050849">
    <property type="entry name" value="HAD-like_hydrolase_phosphatase"/>
</dbReference>
<comment type="caution">
    <text evidence="2">The sequence shown here is derived from an EMBL/GenBank/DDBJ whole genome shotgun (WGS) entry which is preliminary data.</text>
</comment>
<evidence type="ECO:0000256" key="1">
    <source>
        <dbReference type="ARBA" id="ARBA00022801"/>
    </source>
</evidence>
<evidence type="ECO:0008006" key="4">
    <source>
        <dbReference type="Google" id="ProtNLM"/>
    </source>
</evidence>
<proteinExistence type="predicted"/>
<keyword evidence="1" id="KW-0378">Hydrolase</keyword>
<dbReference type="InterPro" id="IPR023214">
    <property type="entry name" value="HAD_sf"/>
</dbReference>
<accession>A0A9P6B7G1</accession>
<sequence>MATDSVPKSTLPYPSLYKDAQFVVLSDWDGTITNFDSNDYLTDNLGFGQQKTVHSRDLNIEILQGHITFRDAFRSMLESVPTPFDECVRVLKNNITLDPGFEEFFKWCKDNGVPVIIVSSGMAPLIRGVLSNLIGEEYAKTIDIISNEVDLKADGSWSIKFRHPDRWGILDSGTIKSQAILPYRELTHRPTLFFFGDGVSDMSAARHADVLFVKNDKPEGQNDLAAYVKKEGIKHILFKEFSDALPIVQSVVRGAATVDQVLEEGRHKAASSII</sequence>
<dbReference type="SUPFAM" id="SSF56784">
    <property type="entry name" value="HAD-like"/>
    <property type="match status" value="1"/>
</dbReference>
<dbReference type="NCBIfam" id="TIGR01488">
    <property type="entry name" value="HAD-SF-IB"/>
    <property type="match status" value="1"/>
</dbReference>
<gene>
    <name evidence="2" type="ORF">BS47DRAFT_1371295</name>
</gene>
<protein>
    <recommendedName>
        <fullName evidence="4">Phosphoserine phosphatase</fullName>
    </recommendedName>
</protein>
<dbReference type="InterPro" id="IPR036412">
    <property type="entry name" value="HAD-like_sf"/>
</dbReference>
<name>A0A9P6B7G1_9AGAM</name>
<keyword evidence="3" id="KW-1185">Reference proteome</keyword>
<dbReference type="NCBIfam" id="TIGR01489">
    <property type="entry name" value="DKMTPPase-SF"/>
    <property type="match status" value="1"/>
</dbReference>
<dbReference type="PANTHER" id="PTHR28181:SF2">
    <property type="entry name" value="PHOSPHORIC MONOESTER HYDROLASE"/>
    <property type="match status" value="1"/>
</dbReference>
<evidence type="ECO:0000313" key="2">
    <source>
        <dbReference type="EMBL" id="KAF9517666.1"/>
    </source>
</evidence>
<dbReference type="GO" id="GO:0016791">
    <property type="term" value="F:phosphatase activity"/>
    <property type="evidence" value="ECO:0007669"/>
    <property type="project" value="InterPro"/>
</dbReference>
<dbReference type="PANTHER" id="PTHR28181">
    <property type="entry name" value="UPF0655 PROTEIN YCR015C"/>
    <property type="match status" value="1"/>
</dbReference>
<dbReference type="AlphaFoldDB" id="A0A9P6B7G1"/>
<dbReference type="OrthoDB" id="10014216at2759"/>
<reference evidence="2" key="1">
    <citation type="journal article" date="2020" name="Nat. Commun.">
        <title>Large-scale genome sequencing of mycorrhizal fungi provides insights into the early evolution of symbiotic traits.</title>
        <authorList>
            <person name="Miyauchi S."/>
            <person name="Kiss E."/>
            <person name="Kuo A."/>
            <person name="Drula E."/>
            <person name="Kohler A."/>
            <person name="Sanchez-Garcia M."/>
            <person name="Morin E."/>
            <person name="Andreopoulos B."/>
            <person name="Barry K.W."/>
            <person name="Bonito G."/>
            <person name="Buee M."/>
            <person name="Carver A."/>
            <person name="Chen C."/>
            <person name="Cichocki N."/>
            <person name="Clum A."/>
            <person name="Culley D."/>
            <person name="Crous P.W."/>
            <person name="Fauchery L."/>
            <person name="Girlanda M."/>
            <person name="Hayes R.D."/>
            <person name="Keri Z."/>
            <person name="LaButti K."/>
            <person name="Lipzen A."/>
            <person name="Lombard V."/>
            <person name="Magnuson J."/>
            <person name="Maillard F."/>
            <person name="Murat C."/>
            <person name="Nolan M."/>
            <person name="Ohm R.A."/>
            <person name="Pangilinan J."/>
            <person name="Pereira M.F."/>
            <person name="Perotto S."/>
            <person name="Peter M."/>
            <person name="Pfister S."/>
            <person name="Riley R."/>
            <person name="Sitrit Y."/>
            <person name="Stielow J.B."/>
            <person name="Szollosi G."/>
            <person name="Zifcakova L."/>
            <person name="Stursova M."/>
            <person name="Spatafora J.W."/>
            <person name="Tedersoo L."/>
            <person name="Vaario L.M."/>
            <person name="Yamada A."/>
            <person name="Yan M."/>
            <person name="Wang P."/>
            <person name="Xu J."/>
            <person name="Bruns T."/>
            <person name="Baldrian P."/>
            <person name="Vilgalys R."/>
            <person name="Dunand C."/>
            <person name="Henrissat B."/>
            <person name="Grigoriev I.V."/>
            <person name="Hibbett D."/>
            <person name="Nagy L.G."/>
            <person name="Martin F.M."/>
        </authorList>
    </citation>
    <scope>NUCLEOTIDE SEQUENCE</scope>
    <source>
        <strain evidence="2">UP504</strain>
    </source>
</reference>
<evidence type="ECO:0000313" key="3">
    <source>
        <dbReference type="Proteomes" id="UP000886523"/>
    </source>
</evidence>
<organism evidence="2 3">
    <name type="scientific">Hydnum rufescens UP504</name>
    <dbReference type="NCBI Taxonomy" id="1448309"/>
    <lineage>
        <taxon>Eukaryota</taxon>
        <taxon>Fungi</taxon>
        <taxon>Dikarya</taxon>
        <taxon>Basidiomycota</taxon>
        <taxon>Agaricomycotina</taxon>
        <taxon>Agaricomycetes</taxon>
        <taxon>Cantharellales</taxon>
        <taxon>Hydnaceae</taxon>
        <taxon>Hydnum</taxon>
    </lineage>
</organism>
<dbReference type="EMBL" id="MU128930">
    <property type="protein sequence ID" value="KAF9517666.1"/>
    <property type="molecule type" value="Genomic_DNA"/>
</dbReference>
<dbReference type="Gene3D" id="3.40.50.1000">
    <property type="entry name" value="HAD superfamily/HAD-like"/>
    <property type="match status" value="1"/>
</dbReference>
<dbReference type="Pfam" id="PF12710">
    <property type="entry name" value="HAD"/>
    <property type="match status" value="1"/>
</dbReference>
<dbReference type="InterPro" id="IPR006384">
    <property type="entry name" value="HAD_hydro_PyrdxlP_Pase-like"/>
</dbReference>
<dbReference type="Gene3D" id="3.90.1470.20">
    <property type="match status" value="1"/>
</dbReference>